<keyword evidence="6" id="KW-1185">Reference proteome</keyword>
<dbReference type="GO" id="GO:0016829">
    <property type="term" value="F:lyase activity"/>
    <property type="evidence" value="ECO:0007669"/>
    <property type="project" value="UniProtKB-KW"/>
</dbReference>
<dbReference type="InterPro" id="IPR011206">
    <property type="entry name" value="Citrate_lyase_beta/mcl1/mcl2"/>
</dbReference>
<dbReference type="PIRSF" id="PIRSF015582">
    <property type="entry name" value="Cit_lyase_B"/>
    <property type="match status" value="1"/>
</dbReference>
<dbReference type="InterPro" id="IPR040442">
    <property type="entry name" value="Pyrv_kinase-like_dom_sf"/>
</dbReference>
<dbReference type="PANTHER" id="PTHR32308">
    <property type="entry name" value="LYASE BETA SUBUNIT, PUTATIVE (AFU_ORTHOLOGUE AFUA_4G13030)-RELATED"/>
    <property type="match status" value="1"/>
</dbReference>
<evidence type="ECO:0000313" key="6">
    <source>
        <dbReference type="Proteomes" id="UP001499851"/>
    </source>
</evidence>
<evidence type="ECO:0000256" key="3">
    <source>
        <dbReference type="ARBA" id="ARBA00022842"/>
    </source>
</evidence>
<dbReference type="InterPro" id="IPR005000">
    <property type="entry name" value="Aldolase/citrate-lyase_domain"/>
</dbReference>
<proteinExistence type="predicted"/>
<comment type="cofactor">
    <cofactor evidence="1">
        <name>Mg(2+)</name>
        <dbReference type="ChEBI" id="CHEBI:18420"/>
    </cofactor>
</comment>
<name>A0ABN2HLD7_9ACTN</name>
<dbReference type="Gene3D" id="3.20.20.60">
    <property type="entry name" value="Phosphoenolpyruvate-binding domains"/>
    <property type="match status" value="1"/>
</dbReference>
<dbReference type="InterPro" id="IPR015813">
    <property type="entry name" value="Pyrv/PenolPyrv_kinase-like_dom"/>
</dbReference>
<dbReference type="Proteomes" id="UP001499851">
    <property type="component" value="Unassembled WGS sequence"/>
</dbReference>
<keyword evidence="5" id="KW-0456">Lyase</keyword>
<comment type="caution">
    <text evidence="5">The sequence shown here is derived from an EMBL/GenBank/DDBJ whole genome shotgun (WGS) entry which is preliminary data.</text>
</comment>
<organism evidence="5 6">
    <name type="scientific">Glycomyces endophyticus</name>
    <dbReference type="NCBI Taxonomy" id="480996"/>
    <lineage>
        <taxon>Bacteria</taxon>
        <taxon>Bacillati</taxon>
        <taxon>Actinomycetota</taxon>
        <taxon>Actinomycetes</taxon>
        <taxon>Glycomycetales</taxon>
        <taxon>Glycomycetaceae</taxon>
        <taxon>Glycomyces</taxon>
    </lineage>
</organism>
<gene>
    <name evidence="5" type="ORF">GCM10009830_41900</name>
</gene>
<dbReference type="RefSeq" id="WP_344490654.1">
    <property type="nucleotide sequence ID" value="NZ_BAAAQF010000022.1"/>
</dbReference>
<dbReference type="PANTHER" id="PTHR32308:SF10">
    <property type="entry name" value="CITRATE LYASE SUBUNIT BETA"/>
    <property type="match status" value="1"/>
</dbReference>
<protein>
    <submittedName>
        <fullName evidence="5">CoA ester lyase</fullName>
    </submittedName>
</protein>
<feature type="domain" description="HpcH/HpaI aldolase/citrate lyase" evidence="4">
    <location>
        <begin position="6"/>
        <end position="205"/>
    </location>
</feature>
<evidence type="ECO:0000256" key="2">
    <source>
        <dbReference type="ARBA" id="ARBA00022723"/>
    </source>
</evidence>
<evidence type="ECO:0000259" key="4">
    <source>
        <dbReference type="Pfam" id="PF03328"/>
    </source>
</evidence>
<reference evidence="5 6" key="1">
    <citation type="journal article" date="2019" name="Int. J. Syst. Evol. Microbiol.">
        <title>The Global Catalogue of Microorganisms (GCM) 10K type strain sequencing project: providing services to taxonomists for standard genome sequencing and annotation.</title>
        <authorList>
            <consortium name="The Broad Institute Genomics Platform"/>
            <consortium name="The Broad Institute Genome Sequencing Center for Infectious Disease"/>
            <person name="Wu L."/>
            <person name="Ma J."/>
        </authorList>
    </citation>
    <scope>NUCLEOTIDE SEQUENCE [LARGE SCALE GENOMIC DNA]</scope>
    <source>
        <strain evidence="5 6">JCM 16001</strain>
    </source>
</reference>
<keyword evidence="3" id="KW-0460">Magnesium</keyword>
<dbReference type="Pfam" id="PF03328">
    <property type="entry name" value="HpcH_HpaI"/>
    <property type="match status" value="1"/>
</dbReference>
<evidence type="ECO:0000256" key="1">
    <source>
        <dbReference type="ARBA" id="ARBA00001946"/>
    </source>
</evidence>
<dbReference type="SUPFAM" id="SSF51621">
    <property type="entry name" value="Phosphoenolpyruvate/pyruvate domain"/>
    <property type="match status" value="1"/>
</dbReference>
<sequence length="263" mass="26981">MNPVSALYVPGDRPDRFDKAAASGADVVILDLEDAVADAAKAAALDHVTAWLHGRTGGPAVQVRVNWGADHEIRAVRATGAQVGLRIPKVESPEDLGVIAALAEGLPLTALVESARGLQNAGAIAAHPAVAALALGEADLASDLGSTAEAVLDHARIRLLVAARAAGLPAPMLSVYPRIRDLDGLRADTERGRSLGLYGRTAVHPSQLPVIREVFVPGPEETAWAEAVVAALDGGGVATLPSGEMVDPAMLGRARAILASGNR</sequence>
<accession>A0ABN2HLD7</accession>
<dbReference type="EMBL" id="BAAAQF010000022">
    <property type="protein sequence ID" value="GAA1689911.1"/>
    <property type="molecule type" value="Genomic_DNA"/>
</dbReference>
<keyword evidence="2" id="KW-0479">Metal-binding</keyword>
<evidence type="ECO:0000313" key="5">
    <source>
        <dbReference type="EMBL" id="GAA1689911.1"/>
    </source>
</evidence>